<feature type="domain" description="HAMP" evidence="13">
    <location>
        <begin position="185"/>
        <end position="233"/>
    </location>
</feature>
<feature type="transmembrane region" description="Helical" evidence="11">
    <location>
        <begin position="18"/>
        <end position="38"/>
    </location>
</feature>
<keyword evidence="9" id="KW-0902">Two-component regulatory system</keyword>
<dbReference type="InterPro" id="IPR003661">
    <property type="entry name" value="HisK_dim/P_dom"/>
</dbReference>
<evidence type="ECO:0000313" key="15">
    <source>
        <dbReference type="Proteomes" id="UP000001702"/>
    </source>
</evidence>
<keyword evidence="15" id="KW-1185">Reference proteome</keyword>
<dbReference type="CDD" id="cd00082">
    <property type="entry name" value="HisKA"/>
    <property type="match status" value="1"/>
</dbReference>
<dbReference type="SMART" id="SM00388">
    <property type="entry name" value="HisKA"/>
    <property type="match status" value="1"/>
</dbReference>
<evidence type="ECO:0000256" key="10">
    <source>
        <dbReference type="ARBA" id="ARBA00023136"/>
    </source>
</evidence>
<keyword evidence="5" id="KW-0808">Transferase</keyword>
<dbReference type="PRINTS" id="PR00344">
    <property type="entry name" value="BCTRLSENSOR"/>
</dbReference>
<dbReference type="Gene3D" id="3.30.565.10">
    <property type="entry name" value="Histidine kinase-like ATPase, C-terminal domain"/>
    <property type="match status" value="1"/>
</dbReference>
<evidence type="ECO:0000256" key="6">
    <source>
        <dbReference type="ARBA" id="ARBA00022692"/>
    </source>
</evidence>
<organism evidence="14 15">
    <name type="scientific">Pantoea ananatis (strain LMG 20103)</name>
    <dbReference type="NCBI Taxonomy" id="706191"/>
    <lineage>
        <taxon>Bacteria</taxon>
        <taxon>Pseudomonadati</taxon>
        <taxon>Pseudomonadota</taxon>
        <taxon>Gammaproteobacteria</taxon>
        <taxon>Enterobacterales</taxon>
        <taxon>Erwiniaceae</taxon>
        <taxon>Pantoea</taxon>
    </lineage>
</organism>
<dbReference type="PROSITE" id="PS50885">
    <property type="entry name" value="HAMP"/>
    <property type="match status" value="1"/>
</dbReference>
<dbReference type="AlphaFoldDB" id="D4GHF9"/>
<feature type="domain" description="Histidine kinase" evidence="12">
    <location>
        <begin position="241"/>
        <end position="455"/>
    </location>
</feature>
<keyword evidence="10 11" id="KW-0472">Membrane</keyword>
<dbReference type="EMBL" id="CP001875">
    <property type="protein sequence ID" value="ADD75474.1"/>
    <property type="molecule type" value="Genomic_DNA"/>
</dbReference>
<keyword evidence="7" id="KW-0418">Kinase</keyword>
<dbReference type="SUPFAM" id="SSF47384">
    <property type="entry name" value="Homodimeric domain of signal transducing histidine kinase"/>
    <property type="match status" value="1"/>
</dbReference>
<accession>D4GHF9</accession>
<evidence type="ECO:0000313" key="14">
    <source>
        <dbReference type="EMBL" id="ADD75474.1"/>
    </source>
</evidence>
<dbReference type="InterPro" id="IPR036890">
    <property type="entry name" value="HATPase_C_sf"/>
</dbReference>
<dbReference type="eggNOG" id="COG2205">
    <property type="taxonomic scope" value="Bacteria"/>
</dbReference>
<dbReference type="CDD" id="cd00075">
    <property type="entry name" value="HATPase"/>
    <property type="match status" value="1"/>
</dbReference>
<dbReference type="PANTHER" id="PTHR45436">
    <property type="entry name" value="SENSOR HISTIDINE KINASE YKOH"/>
    <property type="match status" value="1"/>
</dbReference>
<evidence type="ECO:0000259" key="13">
    <source>
        <dbReference type="PROSITE" id="PS50885"/>
    </source>
</evidence>
<dbReference type="Proteomes" id="UP000001702">
    <property type="component" value="Chromosome"/>
</dbReference>
<name>D4GHF9_PANAM</name>
<dbReference type="HOGENOM" id="CLU_000445_89_37_6"/>
<dbReference type="InterPro" id="IPR050428">
    <property type="entry name" value="TCS_sensor_his_kinase"/>
</dbReference>
<dbReference type="PROSITE" id="PS50109">
    <property type="entry name" value="HIS_KIN"/>
    <property type="match status" value="1"/>
</dbReference>
<dbReference type="SMART" id="SM00387">
    <property type="entry name" value="HATPase_c"/>
    <property type="match status" value="1"/>
</dbReference>
<dbReference type="KEGG" id="pam:PANA_0307"/>
<dbReference type="STRING" id="706191.PANA_0307"/>
<keyword evidence="8 11" id="KW-1133">Transmembrane helix</keyword>
<evidence type="ECO:0000256" key="7">
    <source>
        <dbReference type="ARBA" id="ARBA00022777"/>
    </source>
</evidence>
<dbReference type="InterPro" id="IPR003660">
    <property type="entry name" value="HAMP_dom"/>
</dbReference>
<evidence type="ECO:0000256" key="4">
    <source>
        <dbReference type="ARBA" id="ARBA00022553"/>
    </source>
</evidence>
<dbReference type="InterPro" id="IPR005467">
    <property type="entry name" value="His_kinase_dom"/>
</dbReference>
<dbReference type="SUPFAM" id="SSF55874">
    <property type="entry name" value="ATPase domain of HSP90 chaperone/DNA topoisomerase II/histidine kinase"/>
    <property type="match status" value="1"/>
</dbReference>
<protein>
    <recommendedName>
        <fullName evidence="3">histidine kinase</fullName>
        <ecNumber evidence="3">2.7.13.3</ecNumber>
    </recommendedName>
</protein>
<dbReference type="EC" id="2.7.13.3" evidence="3"/>
<comment type="subcellular location">
    <subcellularLocation>
        <location evidence="2">Membrane</location>
        <topology evidence="2">Multi-pass membrane protein</topology>
    </subcellularLocation>
</comment>
<keyword evidence="6 11" id="KW-0812">Transmembrane</keyword>
<evidence type="ECO:0000256" key="1">
    <source>
        <dbReference type="ARBA" id="ARBA00000085"/>
    </source>
</evidence>
<evidence type="ECO:0000256" key="8">
    <source>
        <dbReference type="ARBA" id="ARBA00022989"/>
    </source>
</evidence>
<dbReference type="InterPro" id="IPR003594">
    <property type="entry name" value="HATPase_dom"/>
</dbReference>
<evidence type="ECO:0000256" key="11">
    <source>
        <dbReference type="SAM" id="Phobius"/>
    </source>
</evidence>
<proteinExistence type="predicted"/>
<keyword evidence="4" id="KW-0597">Phosphoprotein</keyword>
<evidence type="ECO:0000256" key="9">
    <source>
        <dbReference type="ARBA" id="ARBA00023012"/>
    </source>
</evidence>
<comment type="catalytic activity">
    <reaction evidence="1">
        <text>ATP + protein L-histidine = ADP + protein N-phospho-L-histidine.</text>
        <dbReference type="EC" id="2.7.13.3"/>
    </reaction>
</comment>
<dbReference type="Gene3D" id="1.10.287.130">
    <property type="match status" value="1"/>
</dbReference>
<dbReference type="InterPro" id="IPR036097">
    <property type="entry name" value="HisK_dim/P_sf"/>
</dbReference>
<dbReference type="Pfam" id="PF00512">
    <property type="entry name" value="HisKA"/>
    <property type="match status" value="1"/>
</dbReference>
<feature type="transmembrane region" description="Helical" evidence="11">
    <location>
        <begin position="158"/>
        <end position="180"/>
    </location>
</feature>
<reference evidence="14 15" key="1">
    <citation type="journal article" date="2010" name="J. Bacteriol.">
        <title>Genome sequence of Pantoea ananatis LMG20103, the causative agent of Eucalyptus blight and dieback.</title>
        <authorList>
            <person name="De Maayer P."/>
            <person name="Chan W.Y."/>
            <person name="Venter S.N."/>
            <person name="Toth I.K."/>
            <person name="Birch P.R."/>
            <person name="Joubert F."/>
            <person name="Coutinho T.A."/>
        </authorList>
    </citation>
    <scope>NUCLEOTIDE SEQUENCE [LARGE SCALE GENOMIC DNA]</scope>
    <source>
        <strain evidence="14 15">LMG 20103</strain>
    </source>
</reference>
<sequence>MASTGNMKIFMRSLRNKLLSTLLVIHLLMIGGVAWYFFSCYGEMVGVIKDEQLAKLADAWSVNREIPPLMPLIAPAHKIKSAFVIQLWDAKGQLRSSSWPELHAPLQAENGYKDVQIGGCRDCEWRIYTRSGQPGSEIKTIQVMLNLSYMKEMMVRRALSAIIPLILMMPLSLLVIWLVVRKITRDLRVASREIAAQDAHHPHSVSPGSLPDEIQPLVAAYNSLLDKLRAAWSSQRQFMEDAAHELRTPVTAVTLQLENLRQHIQPGEASRQFAQLESGVTRTRHLVTQLLNMSRWEDQSVVASLETIALEDVLKESIEQLMVVADKRGIDIGFSGTTHYQLQAGRSELRSLFDNLIGNAMLHTPEGSLVDVLLHRVDGQTVVDIVDNGPGMPESFIERAFDRFARAPDVKAQGSGLGLSIVRSVAHKHHIRVALSNCLNPHGVRCGFQVRVTFP</sequence>
<evidence type="ECO:0000256" key="5">
    <source>
        <dbReference type="ARBA" id="ARBA00022679"/>
    </source>
</evidence>
<evidence type="ECO:0000259" key="12">
    <source>
        <dbReference type="PROSITE" id="PS50109"/>
    </source>
</evidence>
<dbReference type="GO" id="GO:0000155">
    <property type="term" value="F:phosphorelay sensor kinase activity"/>
    <property type="evidence" value="ECO:0007669"/>
    <property type="project" value="InterPro"/>
</dbReference>
<dbReference type="Pfam" id="PF02518">
    <property type="entry name" value="HATPase_c"/>
    <property type="match status" value="1"/>
</dbReference>
<evidence type="ECO:0000256" key="2">
    <source>
        <dbReference type="ARBA" id="ARBA00004141"/>
    </source>
</evidence>
<gene>
    <name evidence="14" type="primary">qseC</name>
    <name evidence="14" type="ordered locus">PANA_0307</name>
</gene>
<dbReference type="PANTHER" id="PTHR45436:SF15">
    <property type="entry name" value="SENSOR HISTIDINE KINASE CUSS"/>
    <property type="match status" value="1"/>
</dbReference>
<evidence type="ECO:0000256" key="3">
    <source>
        <dbReference type="ARBA" id="ARBA00012438"/>
    </source>
</evidence>
<dbReference type="GO" id="GO:0005886">
    <property type="term" value="C:plasma membrane"/>
    <property type="evidence" value="ECO:0007669"/>
    <property type="project" value="TreeGrafter"/>
</dbReference>
<dbReference type="InterPro" id="IPR004358">
    <property type="entry name" value="Sig_transdc_His_kin-like_C"/>
</dbReference>